<evidence type="ECO:0000256" key="2">
    <source>
        <dbReference type="SAM" id="Phobius"/>
    </source>
</evidence>
<accession>A0ABZ1EM83</accession>
<dbReference type="RefSeq" id="WP_176733704.1">
    <property type="nucleotide sequence ID" value="NZ_CP109071.1"/>
</dbReference>
<feature type="transmembrane region" description="Helical" evidence="2">
    <location>
        <begin position="296"/>
        <end position="317"/>
    </location>
</feature>
<feature type="transmembrane region" description="Helical" evidence="2">
    <location>
        <begin position="179"/>
        <end position="197"/>
    </location>
</feature>
<feature type="transmembrane region" description="Helical" evidence="2">
    <location>
        <begin position="82"/>
        <end position="102"/>
    </location>
</feature>
<protein>
    <submittedName>
        <fullName evidence="3">Low temperature requirement protein A</fullName>
    </submittedName>
</protein>
<gene>
    <name evidence="3" type="ORF">OIE14_15670</name>
</gene>
<feature type="transmembrane region" description="Helical" evidence="2">
    <location>
        <begin position="27"/>
        <end position="45"/>
    </location>
</feature>
<keyword evidence="2" id="KW-1133">Transmembrane helix</keyword>
<proteinExistence type="predicted"/>
<feature type="transmembrane region" description="Helical" evidence="2">
    <location>
        <begin position="117"/>
        <end position="138"/>
    </location>
</feature>
<reference evidence="3 4" key="1">
    <citation type="submission" date="2022-10" db="EMBL/GenBank/DDBJ databases">
        <title>The complete genomes of actinobacterial strains from the NBC collection.</title>
        <authorList>
            <person name="Joergensen T.S."/>
            <person name="Alvarez Arevalo M."/>
            <person name="Sterndorff E.B."/>
            <person name="Faurdal D."/>
            <person name="Vuksanovic O."/>
            <person name="Mourched A.-S."/>
            <person name="Charusanti P."/>
            <person name="Shaw S."/>
            <person name="Blin K."/>
            <person name="Weber T."/>
        </authorList>
    </citation>
    <scope>NUCLEOTIDE SEQUENCE [LARGE SCALE GENOMIC DNA]</scope>
    <source>
        <strain evidence="3 4">NBC 01809</strain>
    </source>
</reference>
<feature type="transmembrane region" description="Helical" evidence="2">
    <location>
        <begin position="244"/>
        <end position="266"/>
    </location>
</feature>
<keyword evidence="2" id="KW-0472">Membrane</keyword>
<dbReference type="EMBL" id="CP109071">
    <property type="protein sequence ID" value="WSA35373.1"/>
    <property type="molecule type" value="Genomic_DNA"/>
</dbReference>
<evidence type="ECO:0000313" key="3">
    <source>
        <dbReference type="EMBL" id="WSA35373.1"/>
    </source>
</evidence>
<feature type="transmembrane region" description="Helical" evidence="2">
    <location>
        <begin position="150"/>
        <end position="167"/>
    </location>
</feature>
<dbReference type="PANTHER" id="PTHR36840:SF1">
    <property type="entry name" value="BLL5714 PROTEIN"/>
    <property type="match status" value="1"/>
</dbReference>
<sequence length="454" mass="49428">MSTDQVQVGTHRLAPAAPGAKVTRLELFYDLVFVFAFINVTNASAKTLGEGGLLGSLLVLALLWTAWTSLATLGNVVRADQGIMPLFGFTTMAVIFVASVSLPEAFTDKPPGLPGDLVFAGCYLVVRNLQLLAFWYALRNDPRLRPRWRTIAVPPFITVSLLLLAALVPQRLFDGDAEAVARVGLWVLAVAVAFAVSQRTRNEGLTIVSAGHWAERHAQIVLIALGESIISLGLGPGLEAGLPLTWPIIGASALGIAVIAALWWIYFDSRAIAGERALHRVHGPARIALARDAYTYLHLPIIAGTILFALGLKRVLAEIGDPTGVGLHERIDVLDAAVLYGGVALYLLAVLGFQFRTVHRVNRLQVLALVVLIALIPVGTALPSFGALTLLVVVIVLVAIIDTVRYRHKRQELRQEKFHEERELEAGETEWRRRYLEQQQTPREGHPPESAIVP</sequence>
<evidence type="ECO:0000313" key="4">
    <source>
        <dbReference type="Proteomes" id="UP001334804"/>
    </source>
</evidence>
<organism evidence="3 4">
    <name type="scientific">Micromonospora peucetia</name>
    <dbReference type="NCBI Taxonomy" id="47871"/>
    <lineage>
        <taxon>Bacteria</taxon>
        <taxon>Bacillati</taxon>
        <taxon>Actinomycetota</taxon>
        <taxon>Actinomycetes</taxon>
        <taxon>Micromonosporales</taxon>
        <taxon>Micromonosporaceae</taxon>
        <taxon>Micromonospora</taxon>
    </lineage>
</organism>
<dbReference type="Proteomes" id="UP001334804">
    <property type="component" value="Chromosome"/>
</dbReference>
<dbReference type="Pfam" id="PF06772">
    <property type="entry name" value="LtrA"/>
    <property type="match status" value="1"/>
</dbReference>
<feature type="transmembrane region" description="Helical" evidence="2">
    <location>
        <begin position="337"/>
        <end position="355"/>
    </location>
</feature>
<feature type="transmembrane region" description="Helical" evidence="2">
    <location>
        <begin position="385"/>
        <end position="404"/>
    </location>
</feature>
<feature type="transmembrane region" description="Helical" evidence="2">
    <location>
        <begin position="51"/>
        <end position="70"/>
    </location>
</feature>
<keyword evidence="4" id="KW-1185">Reference proteome</keyword>
<dbReference type="PANTHER" id="PTHR36840">
    <property type="entry name" value="BLL5714 PROTEIN"/>
    <property type="match status" value="1"/>
</dbReference>
<feature type="region of interest" description="Disordered" evidence="1">
    <location>
        <begin position="435"/>
        <end position="454"/>
    </location>
</feature>
<evidence type="ECO:0000256" key="1">
    <source>
        <dbReference type="SAM" id="MobiDB-lite"/>
    </source>
</evidence>
<keyword evidence="2" id="KW-0812">Transmembrane</keyword>
<dbReference type="InterPro" id="IPR010640">
    <property type="entry name" value="Low_temperature_requirement_A"/>
</dbReference>
<name>A0ABZ1EM83_9ACTN</name>
<feature type="transmembrane region" description="Helical" evidence="2">
    <location>
        <begin position="218"/>
        <end position="238"/>
    </location>
</feature>